<dbReference type="AlphaFoldDB" id="F9WR84"/>
<evidence type="ECO:0000256" key="1">
    <source>
        <dbReference type="SAM" id="Coils"/>
    </source>
</evidence>
<protein>
    <recommendedName>
        <fullName evidence="5">Ubiquitin-like domain-containing protein</fullName>
    </recommendedName>
</protein>
<organism evidence="3 4">
    <name type="scientific">Trypanosoma vivax (strain Y486)</name>
    <dbReference type="NCBI Taxonomy" id="1055687"/>
    <lineage>
        <taxon>Eukaryota</taxon>
        <taxon>Discoba</taxon>
        <taxon>Euglenozoa</taxon>
        <taxon>Kinetoplastea</taxon>
        <taxon>Metakinetoplastina</taxon>
        <taxon>Trypanosomatida</taxon>
        <taxon>Trypanosomatidae</taxon>
        <taxon>Trypanosoma</taxon>
        <taxon>Duttonella</taxon>
    </lineage>
</organism>
<evidence type="ECO:0000256" key="2">
    <source>
        <dbReference type="SAM" id="MobiDB-lite"/>
    </source>
</evidence>
<reference evidence="3 4" key="1">
    <citation type="journal article" date="2012" name="Proc. Natl. Acad. Sci. U.S.A.">
        <title>Antigenic diversity is generated by distinct evolutionary mechanisms in African trypanosome species.</title>
        <authorList>
            <person name="Jackson A.P."/>
            <person name="Berry A."/>
            <person name="Aslett M."/>
            <person name="Allison H.C."/>
            <person name="Burton P."/>
            <person name="Vavrova-Anderson J."/>
            <person name="Brown R."/>
            <person name="Browne H."/>
            <person name="Corton N."/>
            <person name="Hauser H."/>
            <person name="Gamble J."/>
            <person name="Gilderthorp R."/>
            <person name="Marcello L."/>
            <person name="McQuillan J."/>
            <person name="Otto T.D."/>
            <person name="Quail M.A."/>
            <person name="Sanders M.J."/>
            <person name="van Tonder A."/>
            <person name="Ginger M.L."/>
            <person name="Field M.C."/>
            <person name="Barry J.D."/>
            <person name="Hertz-Fowler C."/>
            <person name="Berriman M."/>
        </authorList>
    </citation>
    <scope>NUCLEOTIDE SEQUENCE</scope>
    <source>
        <strain evidence="3 4">Y486</strain>
    </source>
</reference>
<gene>
    <name evidence="3" type="ORF">TvY486_0028350</name>
</gene>
<dbReference type="InterPro" id="IPR029071">
    <property type="entry name" value="Ubiquitin-like_domsf"/>
</dbReference>
<name>F9WR84_TRYVY</name>
<dbReference type="Gene3D" id="3.10.20.90">
    <property type="entry name" value="Phosphatidylinositol 3-kinase Catalytic Subunit, Chain A, domain 1"/>
    <property type="match status" value="1"/>
</dbReference>
<dbReference type="Proteomes" id="UP000009027">
    <property type="component" value="Unassembled WGS sequence"/>
</dbReference>
<sequence length="385" mass="42431">MSVHLSLSGIGVTNHGTEQSASMHSTRLVPVRVVSVHGDFFDTEVHHDAPLRIVQRAVEDYFKVRPELQLLTHNRQPINPTLSLRRNGCLLLKGDPYVKLLLDVKKGTRLNIICQMAQCEPVPLACAATDTIWDVKTKFCAALARSDVTPQRIRLLWRYWELNDKATVDYYHLPTNAKLSVMRKRSFLTAPSAQRAGGKQASTAVSRRSHRHSVQRSRAACDDTRSVDVAPAPSDQLLHQIGDKEFWGVDVGKAIDRTIDGGGVTAWPVPVEQYGRSVVPLHGPPFPGEATGQSSGTPPSANDVITSVNPVSCGASTRVVTAAELEHLRQQVAILSQRIERENGSAPVNYKALLEVHHATVARVAELEETLERFQSLLRRALVLL</sequence>
<keyword evidence="4" id="KW-1185">Reference proteome</keyword>
<proteinExistence type="predicted"/>
<dbReference type="VEuPathDB" id="TriTrypDB:TvY486_0028350"/>
<evidence type="ECO:0000313" key="4">
    <source>
        <dbReference type="Proteomes" id="UP000009027"/>
    </source>
</evidence>
<evidence type="ECO:0000313" key="3">
    <source>
        <dbReference type="EMBL" id="CCD20068.1"/>
    </source>
</evidence>
<evidence type="ECO:0008006" key="5">
    <source>
        <dbReference type="Google" id="ProtNLM"/>
    </source>
</evidence>
<accession>F9WR84</accession>
<feature type="region of interest" description="Disordered" evidence="2">
    <location>
        <begin position="191"/>
        <end position="226"/>
    </location>
</feature>
<dbReference type="SUPFAM" id="SSF54236">
    <property type="entry name" value="Ubiquitin-like"/>
    <property type="match status" value="2"/>
</dbReference>
<dbReference type="EMBL" id="CAEX01004778">
    <property type="protein sequence ID" value="CCD20068.1"/>
    <property type="molecule type" value="Genomic_DNA"/>
</dbReference>
<keyword evidence="1" id="KW-0175">Coiled coil</keyword>
<feature type="coiled-coil region" evidence="1">
    <location>
        <begin position="325"/>
        <end position="384"/>
    </location>
</feature>